<evidence type="ECO:0000313" key="1">
    <source>
        <dbReference type="EMBL" id="AWN35689.1"/>
    </source>
</evidence>
<gene>
    <name evidence="1" type="ORF">DK427_07985</name>
</gene>
<name>A0A2U8VPR4_9HYPH</name>
<dbReference type="Proteomes" id="UP000246058">
    <property type="component" value="Chromosome"/>
</dbReference>
<accession>A0A2U8VPR4</accession>
<dbReference type="KEGG" id="meti:DK427_07985"/>
<dbReference type="OrthoDB" id="7999394at2"/>
<evidence type="ECO:0000313" key="2">
    <source>
        <dbReference type="Proteomes" id="UP000246058"/>
    </source>
</evidence>
<organism evidence="1 2">
    <name type="scientific">Methylobacterium radiodurans</name>
    <dbReference type="NCBI Taxonomy" id="2202828"/>
    <lineage>
        <taxon>Bacteria</taxon>
        <taxon>Pseudomonadati</taxon>
        <taxon>Pseudomonadota</taxon>
        <taxon>Alphaproteobacteria</taxon>
        <taxon>Hyphomicrobiales</taxon>
        <taxon>Methylobacteriaceae</taxon>
        <taxon>Methylobacterium</taxon>
    </lineage>
</organism>
<dbReference type="RefSeq" id="WP_109950804.1">
    <property type="nucleotide sequence ID" value="NZ_CP029551.1"/>
</dbReference>
<protein>
    <submittedName>
        <fullName evidence="1">Uncharacterized protein</fullName>
    </submittedName>
</protein>
<keyword evidence="2" id="KW-1185">Reference proteome</keyword>
<dbReference type="EMBL" id="CP029551">
    <property type="protein sequence ID" value="AWN35689.1"/>
    <property type="molecule type" value="Genomic_DNA"/>
</dbReference>
<reference evidence="1 2" key="1">
    <citation type="submission" date="2018-05" db="EMBL/GenBank/DDBJ databases">
        <title>Complete Genome Sequence of Methylobacterium sp. 17Sr1-43.</title>
        <authorList>
            <person name="Srinivasan S."/>
        </authorList>
    </citation>
    <scope>NUCLEOTIDE SEQUENCE [LARGE SCALE GENOMIC DNA]</scope>
    <source>
        <strain evidence="1 2">17Sr1-43</strain>
    </source>
</reference>
<proteinExistence type="predicted"/>
<dbReference type="AlphaFoldDB" id="A0A2U8VPR4"/>
<sequence>MAKAKKDEAVDEMTPAPGLPPRFMFAVGERVSGHGIVGEVVTQDGPWTVTVQQDRGGKITAAVTLLSQA</sequence>